<protein>
    <submittedName>
        <fullName evidence="3">Uncharacterized protein</fullName>
    </submittedName>
</protein>
<dbReference type="AlphaFoldDB" id="A0A074WY12"/>
<gene>
    <name evidence="3" type="ORF">M436DRAFT_60248</name>
</gene>
<dbReference type="Proteomes" id="UP000027730">
    <property type="component" value="Unassembled WGS sequence"/>
</dbReference>
<evidence type="ECO:0000313" key="3">
    <source>
        <dbReference type="EMBL" id="KEQ76414.1"/>
    </source>
</evidence>
<feature type="transmembrane region" description="Helical" evidence="2">
    <location>
        <begin position="415"/>
        <end position="433"/>
    </location>
</feature>
<evidence type="ECO:0000256" key="2">
    <source>
        <dbReference type="SAM" id="Phobius"/>
    </source>
</evidence>
<feature type="region of interest" description="Disordered" evidence="1">
    <location>
        <begin position="713"/>
        <end position="735"/>
    </location>
</feature>
<feature type="transmembrane region" description="Helical" evidence="2">
    <location>
        <begin position="380"/>
        <end position="403"/>
    </location>
</feature>
<organism evidence="3 4">
    <name type="scientific">Aureobasidium namibiae CBS 147.97</name>
    <dbReference type="NCBI Taxonomy" id="1043004"/>
    <lineage>
        <taxon>Eukaryota</taxon>
        <taxon>Fungi</taxon>
        <taxon>Dikarya</taxon>
        <taxon>Ascomycota</taxon>
        <taxon>Pezizomycotina</taxon>
        <taxon>Dothideomycetes</taxon>
        <taxon>Dothideomycetidae</taxon>
        <taxon>Dothideales</taxon>
        <taxon>Saccotheciaceae</taxon>
        <taxon>Aureobasidium</taxon>
    </lineage>
</organism>
<feature type="transmembrane region" description="Helical" evidence="2">
    <location>
        <begin position="315"/>
        <end position="334"/>
    </location>
</feature>
<keyword evidence="4" id="KW-1185">Reference proteome</keyword>
<dbReference type="RefSeq" id="XP_013430973.1">
    <property type="nucleotide sequence ID" value="XM_013575519.1"/>
</dbReference>
<proteinExistence type="predicted"/>
<feature type="transmembrane region" description="Helical" evidence="2">
    <location>
        <begin position="263"/>
        <end position="281"/>
    </location>
</feature>
<dbReference type="HOGENOM" id="CLU_362071_0_0_1"/>
<accession>A0A074WY12</accession>
<reference evidence="3 4" key="1">
    <citation type="journal article" date="2014" name="BMC Genomics">
        <title>Genome sequencing of four Aureobasidium pullulans varieties: biotechnological potential, stress tolerance, and description of new species.</title>
        <authorList>
            <person name="Gostin Ar C."/>
            <person name="Ohm R.A."/>
            <person name="Kogej T."/>
            <person name="Sonjak S."/>
            <person name="Turk M."/>
            <person name="Zajc J."/>
            <person name="Zalar P."/>
            <person name="Grube M."/>
            <person name="Sun H."/>
            <person name="Han J."/>
            <person name="Sharma A."/>
            <person name="Chiniquy J."/>
            <person name="Ngan C.Y."/>
            <person name="Lipzen A."/>
            <person name="Barry K."/>
            <person name="Grigoriev I.V."/>
            <person name="Gunde-Cimerman N."/>
        </authorList>
    </citation>
    <scope>NUCLEOTIDE SEQUENCE [LARGE SCALE GENOMIC DNA]</scope>
    <source>
        <strain evidence="3 4">CBS 147.97</strain>
    </source>
</reference>
<feature type="transmembrane region" description="Helical" evidence="2">
    <location>
        <begin position="505"/>
        <end position="526"/>
    </location>
</feature>
<name>A0A074WY12_9PEZI</name>
<evidence type="ECO:0000313" key="4">
    <source>
        <dbReference type="Proteomes" id="UP000027730"/>
    </source>
</evidence>
<feature type="transmembrane region" description="Helical" evidence="2">
    <location>
        <begin position="541"/>
        <end position="567"/>
    </location>
</feature>
<dbReference type="OrthoDB" id="3933171at2759"/>
<feature type="transmembrane region" description="Helical" evidence="2">
    <location>
        <begin position="465"/>
        <end position="485"/>
    </location>
</feature>
<feature type="compositionally biased region" description="Polar residues" evidence="1">
    <location>
        <begin position="720"/>
        <end position="735"/>
    </location>
</feature>
<dbReference type="EMBL" id="KL584703">
    <property type="protein sequence ID" value="KEQ76414.1"/>
    <property type="molecule type" value="Genomic_DNA"/>
</dbReference>
<keyword evidence="2" id="KW-0472">Membrane</keyword>
<sequence length="772" mass="88068">MAESLLPTFFGTPAGSLKPSNEELLKRAWARLEEMDKLLLLMAQRCIVLRKAIQEVKDKLQANQNRSITRIASRTWSSDLFVPSHTLRAAFTSREMFESALTTVSFAFVDHHEYFDFDVLGLCFCPSDQILDDLEYHTWGLISAGHDHIVRNGVRLAPQSWYRSESVHLFELFREHGCPQRRKFYGDFKVYGREKSLNRRILGWTPRMGQHQDSLLLMEKSRAQSREGTKQTIASHVINAALPILHIHFTVGELARLDRSKMVSNQFCAIQLALIVAEYVLNGLRHRTWKRMDLLLLGIAWQDMAIYTTSKGSPVWSLVFSIIIAAVGVAPISLPGPAVTSSPPLSGLSKPDLLRHGSSEPGPSMRHFGSSEPGPSMRHFHIFSVSLLLAHLLYDYPVLSSWLLRCSPWMGSYSYLWILIVLFLLHGGVQHWYQTQQQDQPFLQHVRTFVSRLHTSAPKMLRCDVMWPLVAVVFHLLLFFATNYLTSCLGFRNLLLRLPRSTPRLWDGGIFGGFVYWILAATHLIWQGEKTKADKPGGRYYFALSLAIAFAQTITALTTIAGVMYMLSASSPERVYTETLREDLHHVQAFLLLDRSRNTLAQLANIRRMHRVKAGVNRHLDSMEDLVEEFGSLPLCLRDEYLVRAIDNALDNSLALHLRVKAWNFEEGEVVAGDVVKGAEDYLKKCVEVVDDIREAIMNRLMSRLVSREKMVRRPETRKCTSTRTRNTRMSEQGQGQRLGNCFGSMWMQSRSSNANPAIKSHQPFVMVWLFH</sequence>
<keyword evidence="2" id="KW-1133">Transmembrane helix</keyword>
<keyword evidence="2" id="KW-0812">Transmembrane</keyword>
<evidence type="ECO:0000256" key="1">
    <source>
        <dbReference type="SAM" id="MobiDB-lite"/>
    </source>
</evidence>
<dbReference type="GeneID" id="25412961"/>